<dbReference type="InterPro" id="IPR032466">
    <property type="entry name" value="Metal_Hydrolase"/>
</dbReference>
<dbReference type="OrthoDB" id="5450317at2"/>
<keyword evidence="4" id="KW-1185">Reference proteome</keyword>
<dbReference type="Proteomes" id="UP000295620">
    <property type="component" value="Unassembled WGS sequence"/>
</dbReference>
<dbReference type="GO" id="GO:0016787">
    <property type="term" value="F:hydrolase activity"/>
    <property type="evidence" value="ECO:0007669"/>
    <property type="project" value="InterPro"/>
</dbReference>
<dbReference type="Pfam" id="PF04909">
    <property type="entry name" value="Amidohydro_2"/>
    <property type="match status" value="1"/>
</dbReference>
<protein>
    <submittedName>
        <fullName evidence="3">L-fuconolactonase</fullName>
    </submittedName>
</protein>
<name>A0A4R6SYW9_9SPHI</name>
<dbReference type="InterPro" id="IPR052350">
    <property type="entry name" value="Metallo-dep_Lactonases"/>
</dbReference>
<reference evidence="3 4" key="1">
    <citation type="submission" date="2019-03" db="EMBL/GenBank/DDBJ databases">
        <title>Genomic Encyclopedia of Archaeal and Bacterial Type Strains, Phase II (KMG-II): from individual species to whole genera.</title>
        <authorList>
            <person name="Goeker M."/>
        </authorList>
    </citation>
    <scope>NUCLEOTIDE SEQUENCE [LARGE SCALE GENOMIC DNA]</scope>
    <source>
        <strain evidence="3 4">DSM 19035</strain>
    </source>
</reference>
<dbReference type="InterPro" id="IPR006680">
    <property type="entry name" value="Amidohydro-rel"/>
</dbReference>
<organism evidence="3 4">
    <name type="scientific">Pedobacter metabolipauper</name>
    <dbReference type="NCBI Taxonomy" id="425513"/>
    <lineage>
        <taxon>Bacteria</taxon>
        <taxon>Pseudomonadati</taxon>
        <taxon>Bacteroidota</taxon>
        <taxon>Sphingobacteriia</taxon>
        <taxon>Sphingobacteriales</taxon>
        <taxon>Sphingobacteriaceae</taxon>
        <taxon>Pedobacter</taxon>
    </lineage>
</organism>
<evidence type="ECO:0000259" key="2">
    <source>
        <dbReference type="Pfam" id="PF04909"/>
    </source>
</evidence>
<accession>A0A4R6SYW9</accession>
<proteinExistence type="inferred from homology"/>
<sequence length="277" mass="32245">MLRIDSHQHFWKYNALRDSWITDDMSMLRNDFLPQQLEPILREFNFDGCIAVQSDQSPEENAFQLENAGKHAFIKAVVGWVDLQAVNITEQLEELHQYEKLKGFRHILQSEADRSLMLKPAFMNGVSQLNQYGFTYDILILRDQLTYAAELTAKFPNQPFVLDHMAKPDVKNKSISQWKTEIRELAKRENTCCKISGMLTEADWKSWKPEDLIPYLDVVFEAFGSKRIMYGSDWPVSLLAAKYAQQLNMLQAYVTRLSKNEQQLFWGGNAAEFYNLK</sequence>
<dbReference type="PANTHER" id="PTHR43569">
    <property type="entry name" value="AMIDOHYDROLASE"/>
    <property type="match status" value="1"/>
</dbReference>
<dbReference type="RefSeq" id="WP_133575935.1">
    <property type="nucleotide sequence ID" value="NZ_SNYC01000004.1"/>
</dbReference>
<comment type="similarity">
    <text evidence="1">Belongs to the metallo-dependent hydrolases superfamily.</text>
</comment>
<feature type="domain" description="Amidohydrolase-related" evidence="2">
    <location>
        <begin position="4"/>
        <end position="276"/>
    </location>
</feature>
<comment type="caution">
    <text evidence="3">The sequence shown here is derived from an EMBL/GenBank/DDBJ whole genome shotgun (WGS) entry which is preliminary data.</text>
</comment>
<evidence type="ECO:0000313" key="4">
    <source>
        <dbReference type="Proteomes" id="UP000295620"/>
    </source>
</evidence>
<dbReference type="Gene3D" id="3.20.20.140">
    <property type="entry name" value="Metal-dependent hydrolases"/>
    <property type="match status" value="1"/>
</dbReference>
<dbReference type="PANTHER" id="PTHR43569:SF2">
    <property type="entry name" value="AMIDOHYDROLASE-RELATED DOMAIN-CONTAINING PROTEIN"/>
    <property type="match status" value="1"/>
</dbReference>
<gene>
    <name evidence="3" type="ORF">ATK78_2043</name>
</gene>
<evidence type="ECO:0000313" key="3">
    <source>
        <dbReference type="EMBL" id="TDQ09884.1"/>
    </source>
</evidence>
<evidence type="ECO:0000256" key="1">
    <source>
        <dbReference type="ARBA" id="ARBA00038310"/>
    </source>
</evidence>
<dbReference type="SUPFAM" id="SSF51556">
    <property type="entry name" value="Metallo-dependent hydrolases"/>
    <property type="match status" value="1"/>
</dbReference>
<dbReference type="AlphaFoldDB" id="A0A4R6SYW9"/>
<dbReference type="EMBL" id="SNYC01000004">
    <property type="protein sequence ID" value="TDQ09884.1"/>
    <property type="molecule type" value="Genomic_DNA"/>
</dbReference>